<evidence type="ECO:0000256" key="10">
    <source>
        <dbReference type="SAM" id="MobiDB-lite"/>
    </source>
</evidence>
<feature type="repeat" description="CXXCXGXG motif" evidence="8">
    <location>
        <begin position="156"/>
        <end position="163"/>
    </location>
</feature>
<feature type="binding site" evidence="8">
    <location>
        <position position="178"/>
    </location>
    <ligand>
        <name>Zn(2+)</name>
        <dbReference type="ChEBI" id="CHEBI:29105"/>
        <label>2</label>
    </ligand>
</feature>
<keyword evidence="14" id="KW-1185">Reference proteome</keyword>
<dbReference type="Pfam" id="PF00226">
    <property type="entry name" value="DnaJ"/>
    <property type="match status" value="1"/>
</dbReference>
<feature type="binding site" evidence="8">
    <location>
        <position position="140"/>
    </location>
    <ligand>
        <name>Zn(2+)</name>
        <dbReference type="ChEBI" id="CHEBI:29105"/>
        <label>1</label>
    </ligand>
</feature>
<feature type="compositionally biased region" description="Basic and acidic residues" evidence="10">
    <location>
        <begin position="59"/>
        <end position="70"/>
    </location>
</feature>
<keyword evidence="4 8" id="KW-0863">Zinc-finger</keyword>
<comment type="similarity">
    <text evidence="8">Belongs to the DnaJ family.</text>
</comment>
<evidence type="ECO:0000256" key="7">
    <source>
        <dbReference type="ARBA" id="ARBA00023186"/>
    </source>
</evidence>
<comment type="domain">
    <text evidence="8">The J domain is necessary and sufficient to stimulate DnaK ATPase activity. Zinc center 1 plays an important role in the autonomous, DnaK-independent chaperone activity of DnaJ. Zinc center 2 is essential for interaction with DnaK and for DnaJ activity.</text>
</comment>
<evidence type="ECO:0000256" key="3">
    <source>
        <dbReference type="ARBA" id="ARBA00022737"/>
    </source>
</evidence>
<feature type="repeat" description="CXXCXGXG motif" evidence="8">
    <location>
        <begin position="140"/>
        <end position="147"/>
    </location>
</feature>
<comment type="subunit">
    <text evidence="8">Homodimer.</text>
</comment>
<dbReference type="InterPro" id="IPR036410">
    <property type="entry name" value="HSP_DnaJ_Cys-rich_dom_sf"/>
</dbReference>
<dbReference type="CDD" id="cd10719">
    <property type="entry name" value="DnaJ_zf"/>
    <property type="match status" value="1"/>
</dbReference>
<feature type="domain" description="J" evidence="11">
    <location>
        <begin position="5"/>
        <end position="70"/>
    </location>
</feature>
<dbReference type="RefSeq" id="WP_286354480.1">
    <property type="nucleotide sequence ID" value="NZ_AP027079.1"/>
</dbReference>
<keyword evidence="1 8" id="KW-0235">DNA replication</keyword>
<evidence type="ECO:0000256" key="4">
    <source>
        <dbReference type="ARBA" id="ARBA00022771"/>
    </source>
</evidence>
<dbReference type="Gene3D" id="2.60.260.20">
    <property type="entry name" value="Urease metallochaperone UreE, N-terminal domain"/>
    <property type="match status" value="2"/>
</dbReference>
<feature type="binding site" evidence="8">
    <location>
        <position position="181"/>
    </location>
    <ligand>
        <name>Zn(2+)</name>
        <dbReference type="ChEBI" id="CHEBI:29105"/>
        <label>2</label>
    </ligand>
</feature>
<dbReference type="SMART" id="SM00271">
    <property type="entry name" value="DnaJ"/>
    <property type="match status" value="1"/>
</dbReference>
<evidence type="ECO:0000259" key="12">
    <source>
        <dbReference type="PROSITE" id="PS51188"/>
    </source>
</evidence>
<dbReference type="Proteomes" id="UP001242010">
    <property type="component" value="Chromosome"/>
</dbReference>
<dbReference type="SUPFAM" id="SSF46565">
    <property type="entry name" value="Chaperone J-domain"/>
    <property type="match status" value="1"/>
</dbReference>
<evidence type="ECO:0000256" key="1">
    <source>
        <dbReference type="ARBA" id="ARBA00022705"/>
    </source>
</evidence>
<proteinExistence type="inferred from homology"/>
<dbReference type="InterPro" id="IPR018253">
    <property type="entry name" value="DnaJ_domain_CS"/>
</dbReference>
<dbReference type="PANTHER" id="PTHR43096">
    <property type="entry name" value="DNAJ HOMOLOG 1, MITOCHONDRIAL-RELATED"/>
    <property type="match status" value="1"/>
</dbReference>
<dbReference type="CDD" id="cd10747">
    <property type="entry name" value="DnaJ_C"/>
    <property type="match status" value="1"/>
</dbReference>
<evidence type="ECO:0000256" key="2">
    <source>
        <dbReference type="ARBA" id="ARBA00022723"/>
    </source>
</evidence>
<dbReference type="EMBL" id="AP027079">
    <property type="protein sequence ID" value="BDU70780.1"/>
    <property type="molecule type" value="Genomic_DNA"/>
</dbReference>
<keyword evidence="5 8" id="KW-0862">Zinc</keyword>
<comment type="subcellular location">
    <subcellularLocation>
        <location evidence="8">Cytoplasm</location>
    </subcellularLocation>
</comment>
<dbReference type="CDD" id="cd06257">
    <property type="entry name" value="DnaJ"/>
    <property type="match status" value="1"/>
</dbReference>
<keyword evidence="2 8" id="KW-0479">Metal-binding</keyword>
<protein>
    <recommendedName>
        <fullName evidence="8">Chaperone protein DnaJ</fullName>
    </recommendedName>
</protein>
<dbReference type="InterPro" id="IPR002939">
    <property type="entry name" value="DnaJ_C"/>
</dbReference>
<feature type="repeat" description="CXXCXGXG motif" evidence="8">
    <location>
        <begin position="191"/>
        <end position="198"/>
    </location>
</feature>
<dbReference type="InterPro" id="IPR001623">
    <property type="entry name" value="DnaJ_domain"/>
</dbReference>
<evidence type="ECO:0000256" key="8">
    <source>
        <dbReference type="HAMAP-Rule" id="MF_01152"/>
    </source>
</evidence>
<accession>A0ABM8DUN1</accession>
<dbReference type="PROSITE" id="PS51188">
    <property type="entry name" value="ZF_CR"/>
    <property type="match status" value="1"/>
</dbReference>
<dbReference type="InterPro" id="IPR001305">
    <property type="entry name" value="HSP_DnaJ_Cys-rich_dom"/>
</dbReference>
<feature type="binding site" evidence="8">
    <location>
        <position position="159"/>
    </location>
    <ligand>
        <name>Zn(2+)</name>
        <dbReference type="ChEBI" id="CHEBI:29105"/>
        <label>2</label>
    </ligand>
</feature>
<feature type="region of interest" description="Disordered" evidence="10">
    <location>
        <begin position="29"/>
        <end position="83"/>
    </location>
</feature>
<organism evidence="13 14">
    <name type="scientific">Geothrix oryzae</name>
    <dbReference type="NCBI Taxonomy" id="2927975"/>
    <lineage>
        <taxon>Bacteria</taxon>
        <taxon>Pseudomonadati</taxon>
        <taxon>Acidobacteriota</taxon>
        <taxon>Holophagae</taxon>
        <taxon>Holophagales</taxon>
        <taxon>Holophagaceae</taxon>
        <taxon>Geothrix</taxon>
    </lineage>
</organism>
<dbReference type="Gene3D" id="1.10.287.110">
    <property type="entry name" value="DnaJ domain"/>
    <property type="match status" value="1"/>
</dbReference>
<dbReference type="PROSITE" id="PS00636">
    <property type="entry name" value="DNAJ_1"/>
    <property type="match status" value="1"/>
</dbReference>
<name>A0ABM8DUN1_9BACT</name>
<dbReference type="InterPro" id="IPR036869">
    <property type="entry name" value="J_dom_sf"/>
</dbReference>
<keyword evidence="6 8" id="KW-0346">Stress response</keyword>
<comment type="cofactor">
    <cofactor evidence="8">
        <name>Zn(2+)</name>
        <dbReference type="ChEBI" id="CHEBI:29105"/>
    </cofactor>
    <text evidence="8">Binds 2 Zn(2+) ions per monomer.</text>
</comment>
<sequence>MSHPDYYKILGVPKSASEEEIKKAYRKLARKHHPDLNPGDAKAEAEFKKLSEANDVLSDPEKRRNYDLHGDPNGPGAQVPPGFPQGGGFSFEDVFAGFGGRPVRHGPERGEDLIHAVRLGFREAFEGTRLSLRVNRSEPCLTCHGTGEAHKKQEPCRTCHGKGKLGGGSGFLSFGRTCPDCQGRGMRAPACPDCGGAGRHARQETVTIAIPAGVEDGARLRVAGKGEAGRRGGGPGDLFLQISMEPDARFERRGPNLYVRLPISFSEAALGAKVEVPTPEGQATIKVPPGTQTGARLRLKGQGMPIPRANQRGDLIAEVAVVTPKVQDERSKELLRELADLNDAEVREQRSANHG</sequence>
<feature type="repeat" description="CXXCXGXG motif" evidence="8">
    <location>
        <begin position="178"/>
        <end position="185"/>
    </location>
</feature>
<feature type="compositionally biased region" description="Basic and acidic residues" evidence="10">
    <location>
        <begin position="41"/>
        <end position="52"/>
    </location>
</feature>
<dbReference type="InterPro" id="IPR012724">
    <property type="entry name" value="DnaJ"/>
</dbReference>
<dbReference type="SUPFAM" id="SSF49493">
    <property type="entry name" value="HSP40/DnaJ peptide-binding domain"/>
    <property type="match status" value="2"/>
</dbReference>
<evidence type="ECO:0000313" key="13">
    <source>
        <dbReference type="EMBL" id="BDU70780.1"/>
    </source>
</evidence>
<feature type="domain" description="CR-type" evidence="12">
    <location>
        <begin position="127"/>
        <end position="203"/>
    </location>
</feature>
<evidence type="ECO:0000256" key="5">
    <source>
        <dbReference type="ARBA" id="ARBA00022833"/>
    </source>
</evidence>
<dbReference type="SUPFAM" id="SSF57938">
    <property type="entry name" value="DnaJ/Hsp40 cysteine-rich domain"/>
    <property type="match status" value="1"/>
</dbReference>
<keyword evidence="8" id="KW-0963">Cytoplasm</keyword>
<evidence type="ECO:0000313" key="14">
    <source>
        <dbReference type="Proteomes" id="UP001242010"/>
    </source>
</evidence>
<comment type="function">
    <text evidence="8">Participates actively in the response to hyperosmotic and heat shock by preventing the aggregation of stress-denatured proteins and by disaggregating proteins, also in an autonomous, DnaK-independent fashion. Unfolded proteins bind initially to DnaJ; upon interaction with the DnaJ-bound protein, DnaK hydrolyzes its bound ATP, resulting in the formation of a stable complex. GrpE releases ADP from DnaK; ATP binding to DnaK triggers the release of the substrate protein, thus completing the reaction cycle. Several rounds of ATP-dependent interactions between DnaJ, DnaK and GrpE are required for fully efficient folding. Also involved, together with DnaK and GrpE, in the DNA replication of plasmids through activation of initiation proteins.</text>
</comment>
<keyword evidence="7 8" id="KW-0143">Chaperone</keyword>
<dbReference type="HAMAP" id="MF_01152">
    <property type="entry name" value="DnaJ"/>
    <property type="match status" value="1"/>
</dbReference>
<reference evidence="14" key="1">
    <citation type="journal article" date="2023" name="Int. J. Syst. Evol. Microbiol.">
        <title>Mesoterricola silvestris gen. nov., sp. nov., Mesoterricola sediminis sp. nov., Geothrix oryzae sp. nov., Geothrix edaphica sp. nov., Geothrix rubra sp. nov., and Geothrix limicola sp. nov., six novel members of Acidobacteriota isolated from soils.</title>
        <authorList>
            <person name="Itoh H."/>
            <person name="Sugisawa Y."/>
            <person name="Mise K."/>
            <person name="Xu Z."/>
            <person name="Kuniyasu M."/>
            <person name="Ushijima N."/>
            <person name="Kawano K."/>
            <person name="Kobayashi E."/>
            <person name="Shiratori Y."/>
            <person name="Masuda Y."/>
            <person name="Senoo K."/>
        </authorList>
    </citation>
    <scope>NUCLEOTIDE SEQUENCE [LARGE SCALE GENOMIC DNA]</scope>
    <source>
        <strain evidence="14">Red222</strain>
    </source>
</reference>
<keyword evidence="3 8" id="KW-0677">Repeat</keyword>
<gene>
    <name evidence="8" type="primary">dnaJ</name>
    <name evidence="13" type="ORF">GETHOR_28810</name>
</gene>
<evidence type="ECO:0000259" key="11">
    <source>
        <dbReference type="PROSITE" id="PS50076"/>
    </source>
</evidence>
<feature type="binding site" evidence="8">
    <location>
        <position position="156"/>
    </location>
    <ligand>
        <name>Zn(2+)</name>
        <dbReference type="ChEBI" id="CHEBI:29105"/>
        <label>2</label>
    </ligand>
</feature>
<dbReference type="Gene3D" id="2.10.230.10">
    <property type="entry name" value="Heat shock protein DnaJ, cysteine-rich domain"/>
    <property type="match status" value="1"/>
</dbReference>
<feature type="zinc finger region" description="CR-type" evidence="9">
    <location>
        <begin position="127"/>
        <end position="203"/>
    </location>
</feature>
<dbReference type="Pfam" id="PF01556">
    <property type="entry name" value="DnaJ_C"/>
    <property type="match status" value="1"/>
</dbReference>
<dbReference type="PRINTS" id="PR00625">
    <property type="entry name" value="JDOMAIN"/>
</dbReference>
<dbReference type="PROSITE" id="PS50076">
    <property type="entry name" value="DNAJ_2"/>
    <property type="match status" value="1"/>
</dbReference>
<evidence type="ECO:0000256" key="9">
    <source>
        <dbReference type="PROSITE-ProRule" id="PRU00546"/>
    </source>
</evidence>
<feature type="binding site" evidence="8">
    <location>
        <position position="143"/>
    </location>
    <ligand>
        <name>Zn(2+)</name>
        <dbReference type="ChEBI" id="CHEBI:29105"/>
        <label>1</label>
    </ligand>
</feature>
<dbReference type="PANTHER" id="PTHR43096:SF52">
    <property type="entry name" value="DNAJ HOMOLOG 1, MITOCHONDRIAL-RELATED"/>
    <property type="match status" value="1"/>
</dbReference>
<feature type="binding site" evidence="8">
    <location>
        <position position="194"/>
    </location>
    <ligand>
        <name>Zn(2+)</name>
        <dbReference type="ChEBI" id="CHEBI:29105"/>
        <label>1</label>
    </ligand>
</feature>
<feature type="binding site" evidence="8">
    <location>
        <position position="191"/>
    </location>
    <ligand>
        <name>Zn(2+)</name>
        <dbReference type="ChEBI" id="CHEBI:29105"/>
        <label>1</label>
    </ligand>
</feature>
<dbReference type="NCBIfam" id="NF008035">
    <property type="entry name" value="PRK10767.1"/>
    <property type="match status" value="1"/>
</dbReference>
<dbReference type="InterPro" id="IPR008971">
    <property type="entry name" value="HSP40/DnaJ_pept-bd"/>
</dbReference>
<evidence type="ECO:0000256" key="6">
    <source>
        <dbReference type="ARBA" id="ARBA00023016"/>
    </source>
</evidence>